<comment type="caution">
    <text evidence="2">The sequence shown here is derived from an EMBL/GenBank/DDBJ whole genome shotgun (WGS) entry which is preliminary data.</text>
</comment>
<evidence type="ECO:0000313" key="3">
    <source>
        <dbReference type="Proteomes" id="UP001302126"/>
    </source>
</evidence>
<dbReference type="EMBL" id="MU864460">
    <property type="protein sequence ID" value="KAK4185153.1"/>
    <property type="molecule type" value="Genomic_DNA"/>
</dbReference>
<protein>
    <recommendedName>
        <fullName evidence="1">DUF7708 domain-containing protein</fullName>
    </recommendedName>
</protein>
<reference evidence="2" key="2">
    <citation type="submission" date="2023-05" db="EMBL/GenBank/DDBJ databases">
        <authorList>
            <consortium name="Lawrence Berkeley National Laboratory"/>
            <person name="Steindorff A."/>
            <person name="Hensen N."/>
            <person name="Bonometti L."/>
            <person name="Westerberg I."/>
            <person name="Brannstrom I.O."/>
            <person name="Guillou S."/>
            <person name="Cros-Aarteil S."/>
            <person name="Calhoun S."/>
            <person name="Haridas S."/>
            <person name="Kuo A."/>
            <person name="Mondo S."/>
            <person name="Pangilinan J."/>
            <person name="Riley R."/>
            <person name="Labutti K."/>
            <person name="Andreopoulos B."/>
            <person name="Lipzen A."/>
            <person name="Chen C."/>
            <person name="Yanf M."/>
            <person name="Daum C."/>
            <person name="Ng V."/>
            <person name="Clum A."/>
            <person name="Ohm R."/>
            <person name="Martin F."/>
            <person name="Silar P."/>
            <person name="Natvig D."/>
            <person name="Lalanne C."/>
            <person name="Gautier V."/>
            <person name="Ament-Velasquez S.L."/>
            <person name="Kruys A."/>
            <person name="Hutchinson M.I."/>
            <person name="Powell A.J."/>
            <person name="Barry K."/>
            <person name="Miller A.N."/>
            <person name="Grigoriev I.V."/>
            <person name="Debuchy R."/>
            <person name="Gladieux P."/>
            <person name="Thoren M.H."/>
            <person name="Johannesson H."/>
        </authorList>
    </citation>
    <scope>NUCLEOTIDE SEQUENCE</scope>
    <source>
        <strain evidence="2">PSN309</strain>
    </source>
</reference>
<evidence type="ECO:0000313" key="2">
    <source>
        <dbReference type="EMBL" id="KAK4185153.1"/>
    </source>
</evidence>
<dbReference type="InterPro" id="IPR056125">
    <property type="entry name" value="DUF7708"/>
</dbReference>
<organism evidence="2 3">
    <name type="scientific">Podospora australis</name>
    <dbReference type="NCBI Taxonomy" id="1536484"/>
    <lineage>
        <taxon>Eukaryota</taxon>
        <taxon>Fungi</taxon>
        <taxon>Dikarya</taxon>
        <taxon>Ascomycota</taxon>
        <taxon>Pezizomycotina</taxon>
        <taxon>Sordariomycetes</taxon>
        <taxon>Sordariomycetidae</taxon>
        <taxon>Sordariales</taxon>
        <taxon>Podosporaceae</taxon>
        <taxon>Podospora</taxon>
    </lineage>
</organism>
<keyword evidence="3" id="KW-1185">Reference proteome</keyword>
<dbReference type="Pfam" id="PF24809">
    <property type="entry name" value="DUF7708"/>
    <property type="match status" value="1"/>
</dbReference>
<sequence length="585" mass="65901">MELTKSRYPKVTAIIRRESLTDWYLPPPNDQISKSSGPLGIVEKAYRQAVDFHQSRFSPKEKNTWLSQKSSIQDVMRVLAESHDRSEAKKEKRRKQAAKLGSWWKTLSSRMLQYEKVVDTFVSSHAEYTAIIWGAMKFLFIATRNHEELSAKIAQAFAEIATVLPEAEFVSNKLYPTERMQATLAQVYVQIIEFCIRATKWYDKAHRSSVKKVLSAVLKPWPLEFQDIQHNINYHFQRLREQSAIAHQAETRRIHLEISGIRTILEQASPVQLNVAAEPVFPLHANPSVAKLLPFIPERVARYLVNIPFNPTSALELATTMRDRRRARGNFLPSSIWTSQELRDWISSTDSALLQLPGLRLRAEQSRDIASELIQLLRSAGVPVVWYLGSNSPSVRRLSVIDILRSLVQQIVDQCVGETQTWHLNEADFAASRTEKDWLQLFVSVGAQVERITIVIDAHQDISDNVLDTAREFWDLMKEQKISTVVKVLVLTYGTSGQGTLNGFPALPSAVSSSFDTTRGGLRSSPRAGLGSISPRSLRSYRALSARLGRSRVSSMGVESLKPLVAQCMGVGKTQVIHVEDTTAA</sequence>
<dbReference type="Proteomes" id="UP001302126">
    <property type="component" value="Unassembled WGS sequence"/>
</dbReference>
<feature type="domain" description="DUF7708" evidence="1">
    <location>
        <begin position="103"/>
        <end position="251"/>
    </location>
</feature>
<dbReference type="AlphaFoldDB" id="A0AAN7AFB4"/>
<gene>
    <name evidence="2" type="ORF">QBC35DRAFT_504382</name>
</gene>
<reference evidence="2" key="1">
    <citation type="journal article" date="2023" name="Mol. Phylogenet. Evol.">
        <title>Genome-scale phylogeny and comparative genomics of the fungal order Sordariales.</title>
        <authorList>
            <person name="Hensen N."/>
            <person name="Bonometti L."/>
            <person name="Westerberg I."/>
            <person name="Brannstrom I.O."/>
            <person name="Guillou S."/>
            <person name="Cros-Aarteil S."/>
            <person name="Calhoun S."/>
            <person name="Haridas S."/>
            <person name="Kuo A."/>
            <person name="Mondo S."/>
            <person name="Pangilinan J."/>
            <person name="Riley R."/>
            <person name="LaButti K."/>
            <person name="Andreopoulos B."/>
            <person name="Lipzen A."/>
            <person name="Chen C."/>
            <person name="Yan M."/>
            <person name="Daum C."/>
            <person name="Ng V."/>
            <person name="Clum A."/>
            <person name="Steindorff A."/>
            <person name="Ohm R.A."/>
            <person name="Martin F."/>
            <person name="Silar P."/>
            <person name="Natvig D.O."/>
            <person name="Lalanne C."/>
            <person name="Gautier V."/>
            <person name="Ament-Velasquez S.L."/>
            <person name="Kruys A."/>
            <person name="Hutchinson M.I."/>
            <person name="Powell A.J."/>
            <person name="Barry K."/>
            <person name="Miller A.N."/>
            <person name="Grigoriev I.V."/>
            <person name="Debuchy R."/>
            <person name="Gladieux P."/>
            <person name="Hiltunen Thoren M."/>
            <person name="Johannesson H."/>
        </authorList>
    </citation>
    <scope>NUCLEOTIDE SEQUENCE</scope>
    <source>
        <strain evidence="2">PSN309</strain>
    </source>
</reference>
<accession>A0AAN7AFB4</accession>
<name>A0AAN7AFB4_9PEZI</name>
<proteinExistence type="predicted"/>
<evidence type="ECO:0000259" key="1">
    <source>
        <dbReference type="Pfam" id="PF24809"/>
    </source>
</evidence>